<dbReference type="InterPro" id="IPR002110">
    <property type="entry name" value="Ankyrin_rpt"/>
</dbReference>
<evidence type="ECO:0000313" key="6">
    <source>
        <dbReference type="Proteomes" id="UP000663829"/>
    </source>
</evidence>
<evidence type="ECO:0000313" key="5">
    <source>
        <dbReference type="EMBL" id="CAF3574450.1"/>
    </source>
</evidence>
<dbReference type="Proteomes" id="UP000681722">
    <property type="component" value="Unassembled WGS sequence"/>
</dbReference>
<dbReference type="EMBL" id="CAJOBC010000344">
    <property type="protein sequence ID" value="CAF3574450.1"/>
    <property type="molecule type" value="Genomic_DNA"/>
</dbReference>
<feature type="repeat" description="ANK" evidence="3">
    <location>
        <begin position="34"/>
        <end position="66"/>
    </location>
</feature>
<comment type="caution">
    <text evidence="4">The sequence shown here is derived from an EMBL/GenBank/DDBJ whole genome shotgun (WGS) entry which is preliminary data.</text>
</comment>
<reference evidence="4" key="1">
    <citation type="submission" date="2021-02" db="EMBL/GenBank/DDBJ databases">
        <authorList>
            <person name="Nowell W R."/>
        </authorList>
    </citation>
    <scope>NUCLEOTIDE SEQUENCE</scope>
</reference>
<keyword evidence="1" id="KW-0677">Repeat</keyword>
<evidence type="ECO:0000256" key="2">
    <source>
        <dbReference type="ARBA" id="ARBA00023043"/>
    </source>
</evidence>
<accession>A0A813S537</accession>
<gene>
    <name evidence="4" type="ORF">GPM918_LOCUS2961</name>
    <name evidence="5" type="ORF">SRO942_LOCUS2961</name>
</gene>
<dbReference type="Pfam" id="PF12796">
    <property type="entry name" value="Ank_2"/>
    <property type="match status" value="2"/>
</dbReference>
<evidence type="ECO:0000256" key="3">
    <source>
        <dbReference type="PROSITE-ProRule" id="PRU00023"/>
    </source>
</evidence>
<protein>
    <submittedName>
        <fullName evidence="4">Uncharacterized protein</fullName>
    </submittedName>
</protein>
<dbReference type="EMBL" id="CAJNOQ010000344">
    <property type="protein sequence ID" value="CAF0790234.1"/>
    <property type="molecule type" value="Genomic_DNA"/>
</dbReference>
<evidence type="ECO:0000256" key="1">
    <source>
        <dbReference type="ARBA" id="ARBA00022737"/>
    </source>
</evidence>
<name>A0A813S537_9BILA</name>
<evidence type="ECO:0000313" key="4">
    <source>
        <dbReference type="EMBL" id="CAF0790234.1"/>
    </source>
</evidence>
<dbReference type="SUPFAM" id="SSF48403">
    <property type="entry name" value="Ankyrin repeat"/>
    <property type="match status" value="1"/>
</dbReference>
<dbReference type="PROSITE" id="PS50297">
    <property type="entry name" value="ANK_REP_REGION"/>
    <property type="match status" value="2"/>
</dbReference>
<dbReference type="AlphaFoldDB" id="A0A813S537"/>
<dbReference type="OrthoDB" id="7464126at2759"/>
<dbReference type="Proteomes" id="UP000663829">
    <property type="component" value="Unassembled WGS sequence"/>
</dbReference>
<sequence>MEQLPFFGFSYNGHHECVYHLLNHKANVNLTKNIGASPLFVAARNGHHRIVKKLLKMGANGNLCQQDMRSPLQTALLFHRKRCMKLLLKWNVYLITSDIHGCYPIHYAAMSGNIKAVRIITDHLISRKLYDPSIRDKHGNSALHTTLTHNTYDLANYLISEKFNVNQ</sequence>
<dbReference type="InterPro" id="IPR036770">
    <property type="entry name" value="Ankyrin_rpt-contain_sf"/>
</dbReference>
<dbReference type="PANTHER" id="PTHR24198">
    <property type="entry name" value="ANKYRIN REPEAT AND PROTEIN KINASE DOMAIN-CONTAINING PROTEIN"/>
    <property type="match status" value="1"/>
</dbReference>
<keyword evidence="6" id="KW-1185">Reference proteome</keyword>
<dbReference type="PANTHER" id="PTHR24198:SF165">
    <property type="entry name" value="ANKYRIN REPEAT-CONTAINING PROTEIN-RELATED"/>
    <property type="match status" value="1"/>
</dbReference>
<dbReference type="SMART" id="SM00248">
    <property type="entry name" value="ANK"/>
    <property type="match status" value="5"/>
</dbReference>
<keyword evidence="2 3" id="KW-0040">ANK repeat</keyword>
<organism evidence="4 6">
    <name type="scientific">Didymodactylos carnosus</name>
    <dbReference type="NCBI Taxonomy" id="1234261"/>
    <lineage>
        <taxon>Eukaryota</taxon>
        <taxon>Metazoa</taxon>
        <taxon>Spiralia</taxon>
        <taxon>Gnathifera</taxon>
        <taxon>Rotifera</taxon>
        <taxon>Eurotatoria</taxon>
        <taxon>Bdelloidea</taxon>
        <taxon>Philodinida</taxon>
        <taxon>Philodinidae</taxon>
        <taxon>Didymodactylos</taxon>
    </lineage>
</organism>
<dbReference type="Gene3D" id="1.25.40.20">
    <property type="entry name" value="Ankyrin repeat-containing domain"/>
    <property type="match status" value="1"/>
</dbReference>
<dbReference type="PROSITE" id="PS50088">
    <property type="entry name" value="ANK_REPEAT"/>
    <property type="match status" value="2"/>
</dbReference>
<feature type="repeat" description="ANK" evidence="3">
    <location>
        <begin position="138"/>
        <end position="167"/>
    </location>
</feature>
<proteinExistence type="predicted"/>